<dbReference type="InterPro" id="IPR036388">
    <property type="entry name" value="WH-like_DNA-bd_sf"/>
</dbReference>
<dbReference type="GO" id="GO:0004803">
    <property type="term" value="F:transposase activity"/>
    <property type="evidence" value="ECO:0007669"/>
    <property type="project" value="InterPro"/>
</dbReference>
<dbReference type="EMBL" id="CP000450">
    <property type="protein sequence ID" value="ABI59934.1"/>
    <property type="molecule type" value="Genomic_DNA"/>
</dbReference>
<dbReference type="Pfam" id="PF01527">
    <property type="entry name" value="HTH_Tnp_1"/>
    <property type="match status" value="1"/>
</dbReference>
<protein>
    <recommendedName>
        <fullName evidence="3">Transposase</fullName>
    </recommendedName>
</protein>
<dbReference type="SUPFAM" id="SSF48295">
    <property type="entry name" value="TrpR-like"/>
    <property type="match status" value="1"/>
</dbReference>
<dbReference type="eggNOG" id="COG2963">
    <property type="taxonomic scope" value="Bacteria"/>
</dbReference>
<dbReference type="KEGG" id="net:Neut_1693"/>
<dbReference type="HOGENOM" id="CLU_212147_1_0_4"/>
<evidence type="ECO:0008006" key="3">
    <source>
        <dbReference type="Google" id="ProtNLM"/>
    </source>
</evidence>
<evidence type="ECO:0000313" key="1">
    <source>
        <dbReference type="EMBL" id="ABI59934.1"/>
    </source>
</evidence>
<dbReference type="GO" id="GO:0006313">
    <property type="term" value="P:DNA transposition"/>
    <property type="evidence" value="ECO:0007669"/>
    <property type="project" value="InterPro"/>
</dbReference>
<name>Q0AFE8_NITEC</name>
<gene>
    <name evidence="1" type="ordered locus">Neut_1693</name>
</gene>
<accession>Q0AFE8</accession>
<dbReference type="InterPro" id="IPR010921">
    <property type="entry name" value="Trp_repressor/repl_initiator"/>
</dbReference>
<dbReference type="GO" id="GO:0043565">
    <property type="term" value="F:sequence-specific DNA binding"/>
    <property type="evidence" value="ECO:0007669"/>
    <property type="project" value="InterPro"/>
</dbReference>
<organism evidence="1 2">
    <name type="scientific">Nitrosomonas eutropha (strain DSM 101675 / C91 / Nm57)</name>
    <dbReference type="NCBI Taxonomy" id="335283"/>
    <lineage>
        <taxon>Bacteria</taxon>
        <taxon>Pseudomonadati</taxon>
        <taxon>Pseudomonadota</taxon>
        <taxon>Betaproteobacteria</taxon>
        <taxon>Nitrosomonadales</taxon>
        <taxon>Nitrosomonadaceae</taxon>
        <taxon>Nitrosomonas</taxon>
    </lineage>
</organism>
<evidence type="ECO:0000313" key="2">
    <source>
        <dbReference type="Proteomes" id="UP000001966"/>
    </source>
</evidence>
<dbReference type="InterPro" id="IPR002514">
    <property type="entry name" value="Transposase_8"/>
</dbReference>
<dbReference type="Gene3D" id="1.10.10.10">
    <property type="entry name" value="Winged helix-like DNA-binding domain superfamily/Winged helix DNA-binding domain"/>
    <property type="match status" value="1"/>
</dbReference>
<dbReference type="Proteomes" id="UP000001966">
    <property type="component" value="Chromosome"/>
</dbReference>
<proteinExistence type="predicted"/>
<sequence>MKARRKFDTQFKLKVVHMIKDHNLSVSEVSKTMGVGETAIRRWVAQYQADLNHPAV</sequence>
<reference evidence="1 2" key="1">
    <citation type="journal article" date="2007" name="Environ. Microbiol.">
        <title>Whole-genome analysis of the ammonia-oxidizing bacterium, Nitrosomonas eutropha C91: implications for niche adaptation.</title>
        <authorList>
            <person name="Stein L.Y."/>
            <person name="Arp D.J."/>
            <person name="Berube P.M."/>
            <person name="Chain P.S."/>
            <person name="Hauser L."/>
            <person name="Jetten M.S."/>
            <person name="Klotz M.G."/>
            <person name="Larimer F.W."/>
            <person name="Norton J.M."/>
            <person name="Op den Camp H.J.M."/>
            <person name="Shin M."/>
            <person name="Wei X."/>
        </authorList>
    </citation>
    <scope>NUCLEOTIDE SEQUENCE [LARGE SCALE GENOMIC DNA]</scope>
    <source>
        <strain evidence="2">DSM 101675 / C91 / Nm57</strain>
    </source>
</reference>
<dbReference type="OrthoDB" id="9810995at2"/>
<dbReference type="AlphaFoldDB" id="Q0AFE8"/>